<keyword evidence="2" id="KW-1185">Reference proteome</keyword>
<gene>
    <name evidence="1" type="ORF">EVAR_95003_1</name>
</gene>
<reference evidence="1 2" key="1">
    <citation type="journal article" date="2019" name="Commun. Biol.">
        <title>The bagworm genome reveals a unique fibroin gene that provides high tensile strength.</title>
        <authorList>
            <person name="Kono N."/>
            <person name="Nakamura H."/>
            <person name="Ohtoshi R."/>
            <person name="Tomita M."/>
            <person name="Numata K."/>
            <person name="Arakawa K."/>
        </authorList>
    </citation>
    <scope>NUCLEOTIDE SEQUENCE [LARGE SCALE GENOMIC DNA]</scope>
</reference>
<name>A0A4C1UUP3_EUMVA</name>
<accession>A0A4C1UUP3</accession>
<evidence type="ECO:0000313" key="1">
    <source>
        <dbReference type="EMBL" id="GBP30158.1"/>
    </source>
</evidence>
<evidence type="ECO:0000313" key="2">
    <source>
        <dbReference type="Proteomes" id="UP000299102"/>
    </source>
</evidence>
<sequence length="156" mass="18169">MYNYLFSRFKDTPNKQADRQNTDVNFPILSQEAGDVLMTRLAFRVSMGGVDRLPLDYAIKEIYCRRVYRALRLFGRTFCLWVRSILDTPVLSAKMMFTTLVEFLETIVEMFMNNAVWAGARARCQARARPLIAYVCQGTAFNEPTWMLRISHVNTY</sequence>
<proteinExistence type="predicted"/>
<dbReference type="Proteomes" id="UP000299102">
    <property type="component" value="Unassembled WGS sequence"/>
</dbReference>
<dbReference type="EMBL" id="BGZK01000229">
    <property type="protein sequence ID" value="GBP30158.1"/>
    <property type="molecule type" value="Genomic_DNA"/>
</dbReference>
<comment type="caution">
    <text evidence="1">The sequence shown here is derived from an EMBL/GenBank/DDBJ whole genome shotgun (WGS) entry which is preliminary data.</text>
</comment>
<organism evidence="1 2">
    <name type="scientific">Eumeta variegata</name>
    <name type="common">Bagworm moth</name>
    <name type="synonym">Eumeta japonica</name>
    <dbReference type="NCBI Taxonomy" id="151549"/>
    <lineage>
        <taxon>Eukaryota</taxon>
        <taxon>Metazoa</taxon>
        <taxon>Ecdysozoa</taxon>
        <taxon>Arthropoda</taxon>
        <taxon>Hexapoda</taxon>
        <taxon>Insecta</taxon>
        <taxon>Pterygota</taxon>
        <taxon>Neoptera</taxon>
        <taxon>Endopterygota</taxon>
        <taxon>Lepidoptera</taxon>
        <taxon>Glossata</taxon>
        <taxon>Ditrysia</taxon>
        <taxon>Tineoidea</taxon>
        <taxon>Psychidae</taxon>
        <taxon>Oiketicinae</taxon>
        <taxon>Eumeta</taxon>
    </lineage>
</organism>
<protein>
    <submittedName>
        <fullName evidence="1">Uncharacterized protein</fullName>
    </submittedName>
</protein>
<dbReference type="AlphaFoldDB" id="A0A4C1UUP3"/>